<protein>
    <recommendedName>
        <fullName evidence="2">Histidine kinase/HSP90-like ATPase domain-containing protein</fullName>
    </recommendedName>
</protein>
<evidence type="ECO:0000313" key="3">
    <source>
        <dbReference type="EMBL" id="MBE1594293.1"/>
    </source>
</evidence>
<evidence type="ECO:0000256" key="1">
    <source>
        <dbReference type="ARBA" id="ARBA00022527"/>
    </source>
</evidence>
<dbReference type="InterPro" id="IPR003594">
    <property type="entry name" value="HATPase_dom"/>
</dbReference>
<keyword evidence="1" id="KW-0808">Transferase</keyword>
<reference evidence="3 4" key="1">
    <citation type="submission" date="2020-10" db="EMBL/GenBank/DDBJ databases">
        <title>Sequencing the genomes of 1000 actinobacteria strains.</title>
        <authorList>
            <person name="Klenk H.-P."/>
        </authorList>
    </citation>
    <scope>NUCLEOTIDE SEQUENCE [LARGE SCALE GENOMIC DNA]</scope>
    <source>
        <strain evidence="3 4">DSM 41803</strain>
    </source>
</reference>
<sequence length="140" mass="15155">MGLEDLAFATELVISEPVTNTIRYGVEPRRLRVLREGTSLICAVADGSSTSPHLRRAADTDEGGRGLFLVAQFTQRWGHPLPAPRQGDLDGAVAPQHVGRTRRGHGRSAAGPMERRGLVIAVTLGHVHDRRPRRGAQNAV</sequence>
<dbReference type="PANTHER" id="PTHR35526:SF3">
    <property type="entry name" value="ANTI-SIGMA-F FACTOR RSBW"/>
    <property type="match status" value="1"/>
</dbReference>
<dbReference type="CDD" id="cd16936">
    <property type="entry name" value="HATPase_RsbW-like"/>
    <property type="match status" value="1"/>
</dbReference>
<evidence type="ECO:0000313" key="4">
    <source>
        <dbReference type="Proteomes" id="UP000629287"/>
    </source>
</evidence>
<dbReference type="GO" id="GO:0004674">
    <property type="term" value="F:protein serine/threonine kinase activity"/>
    <property type="evidence" value="ECO:0007669"/>
    <property type="project" value="UniProtKB-KW"/>
</dbReference>
<keyword evidence="1" id="KW-0723">Serine/threonine-protein kinase</keyword>
<dbReference type="AlphaFoldDB" id="A0A8I0TQK3"/>
<evidence type="ECO:0000259" key="2">
    <source>
        <dbReference type="Pfam" id="PF13581"/>
    </source>
</evidence>
<feature type="domain" description="Histidine kinase/HSP90-like ATPase" evidence="2">
    <location>
        <begin position="5"/>
        <end position="75"/>
    </location>
</feature>
<dbReference type="PANTHER" id="PTHR35526">
    <property type="entry name" value="ANTI-SIGMA-F FACTOR RSBW-RELATED"/>
    <property type="match status" value="1"/>
</dbReference>
<dbReference type="Gene3D" id="3.30.565.10">
    <property type="entry name" value="Histidine kinase-like ATPase, C-terminal domain"/>
    <property type="match status" value="1"/>
</dbReference>
<keyword evidence="4" id="KW-1185">Reference proteome</keyword>
<dbReference type="InterPro" id="IPR036890">
    <property type="entry name" value="HATPase_C_sf"/>
</dbReference>
<gene>
    <name evidence="3" type="ORF">H4687_000422</name>
</gene>
<proteinExistence type="predicted"/>
<dbReference type="InterPro" id="IPR050267">
    <property type="entry name" value="Anti-sigma-factor_SerPK"/>
</dbReference>
<dbReference type="Pfam" id="PF13581">
    <property type="entry name" value="HATPase_c_2"/>
    <property type="match status" value="1"/>
</dbReference>
<accession>A0A8I0TQK3</accession>
<organism evidence="3 4">
    <name type="scientific">Streptomyces stelliscabiei</name>
    <dbReference type="NCBI Taxonomy" id="146820"/>
    <lineage>
        <taxon>Bacteria</taxon>
        <taxon>Bacillati</taxon>
        <taxon>Actinomycetota</taxon>
        <taxon>Actinomycetes</taxon>
        <taxon>Kitasatosporales</taxon>
        <taxon>Streptomycetaceae</taxon>
        <taxon>Streptomyces</taxon>
    </lineage>
</organism>
<keyword evidence="1" id="KW-0418">Kinase</keyword>
<comment type="caution">
    <text evidence="3">The sequence shown here is derived from an EMBL/GenBank/DDBJ whole genome shotgun (WGS) entry which is preliminary data.</text>
</comment>
<name>A0A8I0TQK3_9ACTN</name>
<dbReference type="Proteomes" id="UP000629287">
    <property type="component" value="Unassembled WGS sequence"/>
</dbReference>
<dbReference type="EMBL" id="JADBGF010000001">
    <property type="protein sequence ID" value="MBE1594293.1"/>
    <property type="molecule type" value="Genomic_DNA"/>
</dbReference>